<dbReference type="GO" id="GO:0050832">
    <property type="term" value="P:defense response to fungus"/>
    <property type="evidence" value="ECO:0007669"/>
    <property type="project" value="TreeGrafter"/>
</dbReference>
<dbReference type="OrthoDB" id="9450033at2759"/>
<dbReference type="InParanoid" id="A0A340WRD0"/>
<dbReference type="GO" id="GO:0003676">
    <property type="term" value="F:nucleic acid binding"/>
    <property type="evidence" value="ECO:0007669"/>
    <property type="project" value="InterPro"/>
</dbReference>
<dbReference type="GO" id="GO:0050829">
    <property type="term" value="P:defense response to Gram-negative bacterium"/>
    <property type="evidence" value="ECO:0007669"/>
    <property type="project" value="TreeGrafter"/>
</dbReference>
<keyword evidence="9" id="KW-1185">Reference proteome</keyword>
<evidence type="ECO:0000259" key="8">
    <source>
        <dbReference type="SMART" id="SM00092"/>
    </source>
</evidence>
<dbReference type="CDD" id="cd06265">
    <property type="entry name" value="RNase_A_canonical"/>
    <property type="match status" value="1"/>
</dbReference>
<dbReference type="SMART" id="SM00092">
    <property type="entry name" value="RNAse_Pc"/>
    <property type="match status" value="1"/>
</dbReference>
<feature type="chain" id="PRO_5016441599" evidence="7">
    <location>
        <begin position="29"/>
        <end position="168"/>
    </location>
</feature>
<dbReference type="GO" id="GO:0050830">
    <property type="term" value="P:defense response to Gram-positive bacterium"/>
    <property type="evidence" value="ECO:0007669"/>
    <property type="project" value="TreeGrafter"/>
</dbReference>
<evidence type="ECO:0000313" key="10">
    <source>
        <dbReference type="RefSeq" id="XP_007449634.1"/>
    </source>
</evidence>
<evidence type="ECO:0000256" key="4">
    <source>
        <dbReference type="ARBA" id="ARBA00022722"/>
    </source>
</evidence>
<dbReference type="FunFam" id="3.10.130.10:FF:000001">
    <property type="entry name" value="Ribonuclease pancreatic"/>
    <property type="match status" value="1"/>
</dbReference>
<protein>
    <submittedName>
        <fullName evidence="10">Ribonuclease 7</fullName>
    </submittedName>
</protein>
<feature type="domain" description="Ribonuclease A-domain" evidence="8">
    <location>
        <begin position="32"/>
        <end position="156"/>
    </location>
</feature>
<dbReference type="Pfam" id="PF00074">
    <property type="entry name" value="RnaseA"/>
    <property type="match status" value="1"/>
</dbReference>
<evidence type="ECO:0000256" key="2">
    <source>
        <dbReference type="ARBA" id="ARBA00005600"/>
    </source>
</evidence>
<dbReference type="GO" id="GO:0016787">
    <property type="term" value="F:hydrolase activity"/>
    <property type="evidence" value="ECO:0007669"/>
    <property type="project" value="UniProtKB-KW"/>
</dbReference>
<dbReference type="STRING" id="118797.A0A340WRD0"/>
<keyword evidence="6" id="KW-0378">Hydrolase</keyword>
<proteinExistence type="inferred from homology"/>
<keyword evidence="3" id="KW-0964">Secreted</keyword>
<dbReference type="SUPFAM" id="SSF54076">
    <property type="entry name" value="RNase A-like"/>
    <property type="match status" value="1"/>
</dbReference>
<evidence type="ECO:0000256" key="5">
    <source>
        <dbReference type="ARBA" id="ARBA00022759"/>
    </source>
</evidence>
<comment type="similarity">
    <text evidence="2">Belongs to the pancreatic ribonuclease family.</text>
</comment>
<dbReference type="RefSeq" id="XP_007449634.1">
    <property type="nucleotide sequence ID" value="XM_007449572.1"/>
</dbReference>
<dbReference type="InterPro" id="IPR036816">
    <property type="entry name" value="RNaseA-like_dom_sf"/>
</dbReference>
<dbReference type="GO" id="GO:0005615">
    <property type="term" value="C:extracellular space"/>
    <property type="evidence" value="ECO:0007669"/>
    <property type="project" value="TreeGrafter"/>
</dbReference>
<dbReference type="GO" id="GO:0004519">
    <property type="term" value="F:endonuclease activity"/>
    <property type="evidence" value="ECO:0007669"/>
    <property type="project" value="UniProtKB-KW"/>
</dbReference>
<dbReference type="InterPro" id="IPR001427">
    <property type="entry name" value="RNaseA"/>
</dbReference>
<dbReference type="PRINTS" id="PR00794">
    <property type="entry name" value="RIBONUCLEASE"/>
</dbReference>
<dbReference type="PANTHER" id="PTHR11437">
    <property type="entry name" value="RIBONUCLEASE"/>
    <property type="match status" value="1"/>
</dbReference>
<sequence>MAPARAGFCPLLLFLLLALWMAEDPVSAKPRNMTSARWFETQHMQPRPQRCNAAMQNIDKYSNRCKGLNTLLRESFSGVAATCQTPSITCKRGRKNCHRSQKPVSLTMCNLTSGRYPDCRYKEKQLNAPYIVACDPPQKGDSRKFKLVPVHLDDVLYVSSQPHAWAAP</sequence>
<keyword evidence="5" id="KW-0255">Endonuclease</keyword>
<evidence type="ECO:0000256" key="1">
    <source>
        <dbReference type="ARBA" id="ARBA00004613"/>
    </source>
</evidence>
<keyword evidence="4" id="KW-0540">Nuclease</keyword>
<accession>A0A340WRD0</accession>
<comment type="subcellular location">
    <subcellularLocation>
        <location evidence="1">Secreted</location>
    </subcellularLocation>
</comment>
<dbReference type="KEGG" id="lve:103069515"/>
<dbReference type="InterPro" id="IPR023412">
    <property type="entry name" value="RNaseA_domain"/>
</dbReference>
<dbReference type="FunCoup" id="A0A340WRD0">
    <property type="interactions" value="9"/>
</dbReference>
<dbReference type="Proteomes" id="UP000265300">
    <property type="component" value="Unplaced"/>
</dbReference>
<dbReference type="AlphaFoldDB" id="A0A340WRD0"/>
<keyword evidence="7" id="KW-0732">Signal</keyword>
<feature type="signal peptide" evidence="7">
    <location>
        <begin position="1"/>
        <end position="28"/>
    </location>
</feature>
<organism evidence="9 10">
    <name type="scientific">Lipotes vexillifer</name>
    <name type="common">Yangtze river dolphin</name>
    <dbReference type="NCBI Taxonomy" id="118797"/>
    <lineage>
        <taxon>Eukaryota</taxon>
        <taxon>Metazoa</taxon>
        <taxon>Chordata</taxon>
        <taxon>Craniata</taxon>
        <taxon>Vertebrata</taxon>
        <taxon>Euteleostomi</taxon>
        <taxon>Mammalia</taxon>
        <taxon>Eutheria</taxon>
        <taxon>Laurasiatheria</taxon>
        <taxon>Artiodactyla</taxon>
        <taxon>Whippomorpha</taxon>
        <taxon>Cetacea</taxon>
        <taxon>Odontoceti</taxon>
        <taxon>Lipotidae</taxon>
        <taxon>Lipotes</taxon>
    </lineage>
</organism>
<gene>
    <name evidence="10" type="primary">RNASE7</name>
</gene>
<dbReference type="PANTHER" id="PTHR11437:SF31">
    <property type="entry name" value="RIBONUCLEASE 7"/>
    <property type="match status" value="1"/>
</dbReference>
<evidence type="ECO:0000256" key="6">
    <source>
        <dbReference type="ARBA" id="ARBA00022801"/>
    </source>
</evidence>
<evidence type="ECO:0000256" key="3">
    <source>
        <dbReference type="ARBA" id="ARBA00022525"/>
    </source>
</evidence>
<reference evidence="10" key="1">
    <citation type="submission" date="2025-08" db="UniProtKB">
        <authorList>
            <consortium name="RefSeq"/>
        </authorList>
    </citation>
    <scope>IDENTIFICATION</scope>
</reference>
<dbReference type="GeneID" id="103069515"/>
<dbReference type="GO" id="GO:0004540">
    <property type="term" value="F:RNA nuclease activity"/>
    <property type="evidence" value="ECO:0007669"/>
    <property type="project" value="UniProtKB-ARBA"/>
</dbReference>
<dbReference type="CTD" id="84659"/>
<evidence type="ECO:0000256" key="7">
    <source>
        <dbReference type="SAM" id="SignalP"/>
    </source>
</evidence>
<dbReference type="Gene3D" id="3.10.130.10">
    <property type="entry name" value="Ribonuclease A-like domain"/>
    <property type="match status" value="1"/>
</dbReference>
<evidence type="ECO:0000313" key="9">
    <source>
        <dbReference type="Proteomes" id="UP000265300"/>
    </source>
</evidence>
<dbReference type="GO" id="GO:0045087">
    <property type="term" value="P:innate immune response"/>
    <property type="evidence" value="ECO:0007669"/>
    <property type="project" value="TreeGrafter"/>
</dbReference>
<name>A0A340WRD0_LIPVE</name>